<sequence length="185" mass="19706">MSSSSLLLSPGPYHIISYGTLLGTTFFHSFVGGIISFQVLPRPQFSALQTKIFPVYFSIQTTIPVILALTYPGATSAFGSAGAAGIAGVLDPDNRWSVLAPIAAIFLTGLANLAVVGPATTKCMKERKHQETKDGKKSYDAPPHSQEMTALNKRFSQLHGISSLLNLGNFIAAVVYGFTLASRLD</sequence>
<evidence type="ECO:0000256" key="4">
    <source>
        <dbReference type="ARBA" id="ARBA00023136"/>
    </source>
</evidence>
<accession>A0AAE0MPE3</accession>
<evidence type="ECO:0000256" key="6">
    <source>
        <dbReference type="SAM" id="Phobius"/>
    </source>
</evidence>
<feature type="transmembrane region" description="Helical" evidence="6">
    <location>
        <begin position="158"/>
        <end position="179"/>
    </location>
</feature>
<protein>
    <recommendedName>
        <fullName evidence="7">TMEM205-like domain-containing protein</fullName>
    </recommendedName>
</protein>
<evidence type="ECO:0000313" key="9">
    <source>
        <dbReference type="Proteomes" id="UP001278500"/>
    </source>
</evidence>
<keyword evidence="9" id="KW-1185">Reference proteome</keyword>
<dbReference type="EMBL" id="JAUEPP010000006">
    <property type="protein sequence ID" value="KAK3340441.1"/>
    <property type="molecule type" value="Genomic_DNA"/>
</dbReference>
<dbReference type="PANTHER" id="PTHR23241">
    <property type="entry name" value="LATE EMBRYOGENESIS ABUNDANT PLANTS LEA-RELATED"/>
    <property type="match status" value="1"/>
</dbReference>
<dbReference type="AlphaFoldDB" id="A0AAE0MPE3"/>
<keyword evidence="3 6" id="KW-1133">Transmembrane helix</keyword>
<reference evidence="8" key="2">
    <citation type="submission" date="2023-06" db="EMBL/GenBank/DDBJ databases">
        <authorList>
            <consortium name="Lawrence Berkeley National Laboratory"/>
            <person name="Haridas S."/>
            <person name="Hensen N."/>
            <person name="Bonometti L."/>
            <person name="Westerberg I."/>
            <person name="Brannstrom I.O."/>
            <person name="Guillou S."/>
            <person name="Cros-Aarteil S."/>
            <person name="Calhoun S."/>
            <person name="Kuo A."/>
            <person name="Mondo S."/>
            <person name="Pangilinan J."/>
            <person name="Riley R."/>
            <person name="Labutti K."/>
            <person name="Andreopoulos B."/>
            <person name="Lipzen A."/>
            <person name="Chen C."/>
            <person name="Yanf M."/>
            <person name="Daum C."/>
            <person name="Ng V."/>
            <person name="Clum A."/>
            <person name="Steindorff A."/>
            <person name="Ohm R."/>
            <person name="Martin F."/>
            <person name="Silar P."/>
            <person name="Natvig D."/>
            <person name="Lalanne C."/>
            <person name="Gautier V."/>
            <person name="Ament-Velasquez S.L."/>
            <person name="Kruys A."/>
            <person name="Hutchinson M.I."/>
            <person name="Powell A.J."/>
            <person name="Barry K."/>
            <person name="Miller A.N."/>
            <person name="Grigoriev I.V."/>
            <person name="Debuchy R."/>
            <person name="Gladieux P."/>
            <person name="Thoren M.H."/>
            <person name="Johannesson H."/>
        </authorList>
    </citation>
    <scope>NUCLEOTIDE SEQUENCE</scope>
    <source>
        <strain evidence="8">CBS 560.94</strain>
    </source>
</reference>
<dbReference type="Proteomes" id="UP001278500">
    <property type="component" value="Unassembled WGS sequence"/>
</dbReference>
<organism evidence="8 9">
    <name type="scientific">Neurospora tetraspora</name>
    <dbReference type="NCBI Taxonomy" id="94610"/>
    <lineage>
        <taxon>Eukaryota</taxon>
        <taxon>Fungi</taxon>
        <taxon>Dikarya</taxon>
        <taxon>Ascomycota</taxon>
        <taxon>Pezizomycotina</taxon>
        <taxon>Sordariomycetes</taxon>
        <taxon>Sordariomycetidae</taxon>
        <taxon>Sordariales</taxon>
        <taxon>Sordariaceae</taxon>
        <taxon>Neurospora</taxon>
    </lineage>
</organism>
<feature type="transmembrane region" description="Helical" evidence="6">
    <location>
        <begin position="15"/>
        <end position="40"/>
    </location>
</feature>
<dbReference type="RefSeq" id="XP_062679383.1">
    <property type="nucleotide sequence ID" value="XM_062822595.1"/>
</dbReference>
<keyword evidence="4 6" id="KW-0472">Membrane</keyword>
<feature type="region of interest" description="Disordered" evidence="5">
    <location>
        <begin position="125"/>
        <end position="144"/>
    </location>
</feature>
<dbReference type="InterPro" id="IPR053009">
    <property type="entry name" value="Xanthocillin_Biosynth-Assoc"/>
</dbReference>
<feature type="transmembrane region" description="Helical" evidence="6">
    <location>
        <begin position="98"/>
        <end position="119"/>
    </location>
</feature>
<dbReference type="GeneID" id="87859749"/>
<dbReference type="GO" id="GO:0016020">
    <property type="term" value="C:membrane"/>
    <property type="evidence" value="ECO:0007669"/>
    <property type="project" value="UniProtKB-SubCell"/>
</dbReference>
<proteinExistence type="predicted"/>
<feature type="compositionally biased region" description="Basic and acidic residues" evidence="5">
    <location>
        <begin position="128"/>
        <end position="139"/>
    </location>
</feature>
<evidence type="ECO:0000256" key="2">
    <source>
        <dbReference type="ARBA" id="ARBA00022692"/>
    </source>
</evidence>
<dbReference type="Pfam" id="PF13664">
    <property type="entry name" value="DUF4149"/>
    <property type="match status" value="1"/>
</dbReference>
<reference evidence="8" key="1">
    <citation type="journal article" date="2023" name="Mol. Phylogenet. Evol.">
        <title>Genome-scale phylogeny and comparative genomics of the fungal order Sordariales.</title>
        <authorList>
            <person name="Hensen N."/>
            <person name="Bonometti L."/>
            <person name="Westerberg I."/>
            <person name="Brannstrom I.O."/>
            <person name="Guillou S."/>
            <person name="Cros-Aarteil S."/>
            <person name="Calhoun S."/>
            <person name="Haridas S."/>
            <person name="Kuo A."/>
            <person name="Mondo S."/>
            <person name="Pangilinan J."/>
            <person name="Riley R."/>
            <person name="LaButti K."/>
            <person name="Andreopoulos B."/>
            <person name="Lipzen A."/>
            <person name="Chen C."/>
            <person name="Yan M."/>
            <person name="Daum C."/>
            <person name="Ng V."/>
            <person name="Clum A."/>
            <person name="Steindorff A."/>
            <person name="Ohm R.A."/>
            <person name="Martin F."/>
            <person name="Silar P."/>
            <person name="Natvig D.O."/>
            <person name="Lalanne C."/>
            <person name="Gautier V."/>
            <person name="Ament-Velasquez S.L."/>
            <person name="Kruys A."/>
            <person name="Hutchinson M.I."/>
            <person name="Powell A.J."/>
            <person name="Barry K."/>
            <person name="Miller A.N."/>
            <person name="Grigoriev I.V."/>
            <person name="Debuchy R."/>
            <person name="Gladieux P."/>
            <person name="Hiltunen Thoren M."/>
            <person name="Johannesson H."/>
        </authorList>
    </citation>
    <scope>NUCLEOTIDE SEQUENCE</scope>
    <source>
        <strain evidence="8">CBS 560.94</strain>
    </source>
</reference>
<evidence type="ECO:0000256" key="5">
    <source>
        <dbReference type="SAM" id="MobiDB-lite"/>
    </source>
</evidence>
<comment type="caution">
    <text evidence="8">The sequence shown here is derived from an EMBL/GenBank/DDBJ whole genome shotgun (WGS) entry which is preliminary data.</text>
</comment>
<feature type="domain" description="TMEM205-like" evidence="7">
    <location>
        <begin position="17"/>
        <end position="129"/>
    </location>
</feature>
<dbReference type="PANTHER" id="PTHR23241:SF106">
    <property type="entry name" value="DUF4149 DOMAIN-CONTAINING PROTEIN"/>
    <property type="match status" value="1"/>
</dbReference>
<name>A0AAE0MPE3_9PEZI</name>
<keyword evidence="2 6" id="KW-0812">Transmembrane</keyword>
<gene>
    <name evidence="8" type="ORF">B0H65DRAFT_259317</name>
</gene>
<evidence type="ECO:0000259" key="7">
    <source>
        <dbReference type="Pfam" id="PF13664"/>
    </source>
</evidence>
<evidence type="ECO:0000313" key="8">
    <source>
        <dbReference type="EMBL" id="KAK3340441.1"/>
    </source>
</evidence>
<evidence type="ECO:0000256" key="3">
    <source>
        <dbReference type="ARBA" id="ARBA00022989"/>
    </source>
</evidence>
<evidence type="ECO:0000256" key="1">
    <source>
        <dbReference type="ARBA" id="ARBA00004370"/>
    </source>
</evidence>
<dbReference type="InterPro" id="IPR025423">
    <property type="entry name" value="TMEM205-like"/>
</dbReference>
<comment type="subcellular location">
    <subcellularLocation>
        <location evidence="1">Membrane</location>
    </subcellularLocation>
</comment>